<reference evidence="2 3" key="1">
    <citation type="submission" date="2019-02" db="EMBL/GenBank/DDBJ databases">
        <title>Genomic Encyclopedia of Archaeal and Bacterial Type Strains, Phase II (KMG-II): from individual species to whole genera.</title>
        <authorList>
            <person name="Goeker M."/>
        </authorList>
    </citation>
    <scope>NUCLEOTIDE SEQUENCE [LARGE SCALE GENOMIC DNA]</scope>
    <source>
        <strain evidence="2 3">DSM 18101</strain>
    </source>
</reference>
<comment type="caution">
    <text evidence="2">The sequence shown here is derived from an EMBL/GenBank/DDBJ whole genome shotgun (WGS) entry which is preliminary data.</text>
</comment>
<evidence type="ECO:0000313" key="3">
    <source>
        <dbReference type="Proteomes" id="UP000292958"/>
    </source>
</evidence>
<protein>
    <submittedName>
        <fullName evidence="2">Uncharacterized protein</fullName>
    </submittedName>
</protein>
<dbReference type="AlphaFoldDB" id="A0A4Q7XZ03"/>
<accession>A0A4Q7XZ03</accession>
<gene>
    <name evidence="2" type="ORF">BDD14_6613</name>
</gene>
<feature type="compositionally biased region" description="Basic residues" evidence="1">
    <location>
        <begin position="82"/>
        <end position="96"/>
    </location>
</feature>
<keyword evidence="3" id="KW-1185">Reference proteome</keyword>
<sequence>MRDLGHNGDVNMLTTTSIFETLGTKRFDSYKSLLSNVASFWEMHAGRLPSEIGPRDVVAKAVSLHLLKKNADGSIVIISPKRMRKSGHGSARKRTSAGRAAV</sequence>
<evidence type="ECO:0000313" key="2">
    <source>
        <dbReference type="EMBL" id="RZU29021.1"/>
    </source>
</evidence>
<proteinExistence type="predicted"/>
<dbReference type="Proteomes" id="UP000292958">
    <property type="component" value="Unassembled WGS sequence"/>
</dbReference>
<feature type="region of interest" description="Disordered" evidence="1">
    <location>
        <begin position="82"/>
        <end position="102"/>
    </location>
</feature>
<dbReference type="EMBL" id="SHKW01000008">
    <property type="protein sequence ID" value="RZU29021.1"/>
    <property type="molecule type" value="Genomic_DNA"/>
</dbReference>
<evidence type="ECO:0000256" key="1">
    <source>
        <dbReference type="SAM" id="MobiDB-lite"/>
    </source>
</evidence>
<organism evidence="2 3">
    <name type="scientific">Edaphobacter modestus</name>
    <dbReference type="NCBI Taxonomy" id="388466"/>
    <lineage>
        <taxon>Bacteria</taxon>
        <taxon>Pseudomonadati</taxon>
        <taxon>Acidobacteriota</taxon>
        <taxon>Terriglobia</taxon>
        <taxon>Terriglobales</taxon>
        <taxon>Acidobacteriaceae</taxon>
        <taxon>Edaphobacter</taxon>
    </lineage>
</organism>
<name>A0A4Q7XZ03_9BACT</name>